<feature type="signal peptide" evidence="1">
    <location>
        <begin position="1"/>
        <end position="20"/>
    </location>
</feature>
<evidence type="ECO:0000256" key="1">
    <source>
        <dbReference type="SAM" id="SignalP"/>
    </source>
</evidence>
<sequence>MRIASWLLVFICSFPLVALGQEQDSTQEESVDSTSFLWINTDFQPVSTFLARDFGQSLPAFSFQSMYLTKSGFYVSGSWTRFFDPDLTGLVGGGLGYSSSVSEKLDLDLGAWLYSGGSYLNSVGADRMGVLQGVLGWDWNVLYSTFQVQAILNQPSDFVIASNHSRYFQLNQLLWGKGLFSFEPKASFYFGTTNFYTLGNFVLTEQETLQASRFTLQAFEFVLPFSLTFQNLELKLDLNFLQPLQVPDYDSSSSRFFLSGGISYLIPFQKKTK</sequence>
<gene>
    <name evidence="2" type="ORF">AO498_16195</name>
</gene>
<keyword evidence="1" id="KW-0732">Signal</keyword>
<keyword evidence="3" id="KW-1185">Reference proteome</keyword>
<accession>A0A142ES90</accession>
<dbReference type="RefSeq" id="WP_067549913.1">
    <property type="nucleotide sequence ID" value="NZ_CP012836.1"/>
</dbReference>
<protein>
    <submittedName>
        <fullName evidence="2">Uncharacterized protein</fullName>
    </submittedName>
</protein>
<dbReference type="OrthoDB" id="835191at2"/>
<evidence type="ECO:0000313" key="3">
    <source>
        <dbReference type="Proteomes" id="UP000073816"/>
    </source>
</evidence>
<reference evidence="3" key="1">
    <citation type="submission" date="2015-09" db="EMBL/GenBank/DDBJ databases">
        <title>Complete sequence of Algoriphagus sp. M8-2.</title>
        <authorList>
            <person name="Shintani M."/>
        </authorList>
    </citation>
    <scope>NUCLEOTIDE SEQUENCE [LARGE SCALE GENOMIC DNA]</scope>
    <source>
        <strain evidence="3">M8-2</strain>
    </source>
</reference>
<dbReference type="Proteomes" id="UP000073816">
    <property type="component" value="Chromosome"/>
</dbReference>
<feature type="chain" id="PRO_5007494589" evidence="1">
    <location>
        <begin position="21"/>
        <end position="273"/>
    </location>
</feature>
<organism evidence="2 3">
    <name type="scientific">Algoriphagus sanaruensis</name>
    <dbReference type="NCBI Taxonomy" id="1727163"/>
    <lineage>
        <taxon>Bacteria</taxon>
        <taxon>Pseudomonadati</taxon>
        <taxon>Bacteroidota</taxon>
        <taxon>Cytophagia</taxon>
        <taxon>Cytophagales</taxon>
        <taxon>Cyclobacteriaceae</taxon>
        <taxon>Algoriphagus</taxon>
    </lineage>
</organism>
<proteinExistence type="predicted"/>
<dbReference type="KEGG" id="alm:AO498_16195"/>
<dbReference type="PATRIC" id="fig|1727163.4.peg.3400"/>
<dbReference type="STRING" id="1727163.AO498_16195"/>
<dbReference type="AlphaFoldDB" id="A0A142ES90"/>
<dbReference type="EMBL" id="CP012836">
    <property type="protein sequence ID" value="AMQ57995.1"/>
    <property type="molecule type" value="Genomic_DNA"/>
</dbReference>
<evidence type="ECO:0000313" key="2">
    <source>
        <dbReference type="EMBL" id="AMQ57995.1"/>
    </source>
</evidence>
<reference evidence="2 3" key="2">
    <citation type="journal article" date="2016" name="Genome Announc.">
        <title>Complete Genome Sequence of Algoriphagus sp. Strain M8-2, Isolated from a Brackish Lake.</title>
        <authorList>
            <person name="Muraguchi Y."/>
            <person name="Kushimoto K."/>
            <person name="Ohtsubo Y."/>
            <person name="Suzuki T."/>
            <person name="Dohra H."/>
            <person name="Kimbara K."/>
            <person name="Shintani M."/>
        </authorList>
    </citation>
    <scope>NUCLEOTIDE SEQUENCE [LARGE SCALE GENOMIC DNA]</scope>
    <source>
        <strain evidence="2 3">M8-2</strain>
    </source>
</reference>
<name>A0A142ES90_9BACT</name>